<organism evidence="1 2">
    <name type="scientific">Cupriavidus respiraculi</name>
    <dbReference type="NCBI Taxonomy" id="195930"/>
    <lineage>
        <taxon>Bacteria</taxon>
        <taxon>Pseudomonadati</taxon>
        <taxon>Pseudomonadota</taxon>
        <taxon>Betaproteobacteria</taxon>
        <taxon>Burkholderiales</taxon>
        <taxon>Burkholderiaceae</taxon>
        <taxon>Cupriavidus</taxon>
    </lineage>
</organism>
<reference evidence="1 2" key="1">
    <citation type="submission" date="2021-08" db="EMBL/GenBank/DDBJ databases">
        <authorList>
            <person name="Peeters C."/>
        </authorList>
    </citation>
    <scope>NUCLEOTIDE SEQUENCE [LARGE SCALE GENOMIC DNA]</scope>
    <source>
        <strain evidence="1 2">LMG 21510</strain>
    </source>
</reference>
<dbReference type="PIRSF" id="PIRSF020555">
    <property type="entry name" value="UCP020555"/>
    <property type="match status" value="1"/>
</dbReference>
<dbReference type="RefSeq" id="WP_224043943.1">
    <property type="nucleotide sequence ID" value="NZ_CAJZAH010000006.1"/>
</dbReference>
<dbReference type="EMBL" id="CAJZAH010000006">
    <property type="protein sequence ID" value="CAG9181637.1"/>
    <property type="molecule type" value="Genomic_DNA"/>
</dbReference>
<name>A0ABM8XN19_9BURK</name>
<sequence length="134" mass="15229">MNKSLHTSRSAWLAAVGTALLVGCANQATLYQWEGYQPQVYQYFKGEPKEAQIQVLEADLEKIKASGKLPPPGYHAHLGLLYADLGKDDEMVREFQTEKRLFPESGTYVDFLLRNVKRTDKKAQADDKKVELKR</sequence>
<protein>
    <recommendedName>
        <fullName evidence="3">Lipoprotein</fullName>
    </recommendedName>
</protein>
<comment type="caution">
    <text evidence="1">The sequence shown here is derived from an EMBL/GenBank/DDBJ whole genome shotgun (WGS) entry which is preliminary data.</text>
</comment>
<dbReference type="Proteomes" id="UP000721236">
    <property type="component" value="Unassembled WGS sequence"/>
</dbReference>
<evidence type="ECO:0008006" key="3">
    <source>
        <dbReference type="Google" id="ProtNLM"/>
    </source>
</evidence>
<gene>
    <name evidence="1" type="ORF">LMG21510_04358</name>
</gene>
<dbReference type="Pfam" id="PF16068">
    <property type="entry name" value="DUF4810"/>
    <property type="match status" value="1"/>
</dbReference>
<dbReference type="PROSITE" id="PS51257">
    <property type="entry name" value="PROKAR_LIPOPROTEIN"/>
    <property type="match status" value="1"/>
</dbReference>
<evidence type="ECO:0000313" key="2">
    <source>
        <dbReference type="Proteomes" id="UP000721236"/>
    </source>
</evidence>
<proteinExistence type="predicted"/>
<accession>A0ABM8XN19</accession>
<dbReference type="InterPro" id="IPR014508">
    <property type="entry name" value="UCP020555_TPR-like"/>
</dbReference>
<evidence type="ECO:0000313" key="1">
    <source>
        <dbReference type="EMBL" id="CAG9181637.1"/>
    </source>
</evidence>
<keyword evidence="2" id="KW-1185">Reference proteome</keyword>